<comment type="caution">
    <text evidence="2">The sequence shown here is derived from an EMBL/GenBank/DDBJ whole genome shotgun (WGS) entry which is preliminary data.</text>
</comment>
<reference evidence="2" key="1">
    <citation type="submission" date="2022-06" db="EMBL/GenBank/DDBJ databases">
        <authorList>
            <consortium name="SYNGENTA / RWTH Aachen University"/>
        </authorList>
    </citation>
    <scope>NUCLEOTIDE SEQUENCE</scope>
</reference>
<evidence type="ECO:0000313" key="3">
    <source>
        <dbReference type="Proteomes" id="UP001153365"/>
    </source>
</evidence>
<keyword evidence="3" id="KW-1185">Reference proteome</keyword>
<gene>
    <name evidence="2" type="ORF">PPACK8108_LOCUS16307</name>
</gene>
<evidence type="ECO:0000256" key="1">
    <source>
        <dbReference type="SAM" id="MobiDB-lite"/>
    </source>
</evidence>
<sequence length="292" mass="32826">MDQLGRKKEVLELGYRRMMEIREKLVRYWDSRMAHRLREPQGPGDMILAYNKSLEDQWGKLFHSREPQGPGDMILAYNKSLEDQWGKLFHNRWNGPYMVVEQAPVKSYVLEQLYGTRMAKRFYPQGDGSRNTEEEEGAEEYLEVGLGWVIPARVQNMTPGEILPGAQKPGQIFDSCPGRGQGLLEDIGNKKEGYGWSRGMAWKGDRCMGVEGGVGMVIIGTSSGLQEAVVEDLVKKKVKTEGGFCWILLGFEDEGVAVGENGWHHWEEEQKLGGGAHQGQSGWSKTMGATDL</sequence>
<evidence type="ECO:0000313" key="2">
    <source>
        <dbReference type="EMBL" id="CAH7683051.1"/>
    </source>
</evidence>
<name>A0AAV0B962_PHAPC</name>
<dbReference type="AlphaFoldDB" id="A0AAV0B962"/>
<protein>
    <submittedName>
        <fullName evidence="2">Uncharacterized protein</fullName>
    </submittedName>
</protein>
<dbReference type="EMBL" id="CALTRL010004416">
    <property type="protein sequence ID" value="CAH7683051.1"/>
    <property type="molecule type" value="Genomic_DNA"/>
</dbReference>
<proteinExistence type="predicted"/>
<feature type="region of interest" description="Disordered" evidence="1">
    <location>
        <begin position="272"/>
        <end position="292"/>
    </location>
</feature>
<dbReference type="Proteomes" id="UP001153365">
    <property type="component" value="Unassembled WGS sequence"/>
</dbReference>
<accession>A0AAV0B962</accession>
<organism evidence="2 3">
    <name type="scientific">Phakopsora pachyrhizi</name>
    <name type="common">Asian soybean rust disease fungus</name>
    <dbReference type="NCBI Taxonomy" id="170000"/>
    <lineage>
        <taxon>Eukaryota</taxon>
        <taxon>Fungi</taxon>
        <taxon>Dikarya</taxon>
        <taxon>Basidiomycota</taxon>
        <taxon>Pucciniomycotina</taxon>
        <taxon>Pucciniomycetes</taxon>
        <taxon>Pucciniales</taxon>
        <taxon>Phakopsoraceae</taxon>
        <taxon>Phakopsora</taxon>
    </lineage>
</organism>